<dbReference type="InterPro" id="IPR051013">
    <property type="entry name" value="MBL_superfamily_lactonases"/>
</dbReference>
<evidence type="ECO:0000256" key="2">
    <source>
        <dbReference type="ARBA" id="ARBA00007749"/>
    </source>
</evidence>
<evidence type="ECO:0000256" key="3">
    <source>
        <dbReference type="ARBA" id="ARBA00022723"/>
    </source>
</evidence>
<evidence type="ECO:0000256" key="5">
    <source>
        <dbReference type="ARBA" id="ARBA00022833"/>
    </source>
</evidence>
<evidence type="ECO:0000313" key="7">
    <source>
        <dbReference type="Proteomes" id="UP000249915"/>
    </source>
</evidence>
<comment type="similarity">
    <text evidence="2">Belongs to the metallo-beta-lactamase superfamily.</text>
</comment>
<keyword evidence="7" id="KW-1185">Reference proteome</keyword>
<dbReference type="GO" id="GO:0046872">
    <property type="term" value="F:metal ion binding"/>
    <property type="evidence" value="ECO:0007669"/>
    <property type="project" value="UniProtKB-KW"/>
</dbReference>
<proteinExistence type="inferred from homology"/>
<dbReference type="Pfam" id="PF00753">
    <property type="entry name" value="Lactamase_B"/>
    <property type="match status" value="1"/>
</dbReference>
<dbReference type="AlphaFoldDB" id="A0A2V4AGN4"/>
<organism evidence="6 7">
    <name type="scientific">Prauserella muralis</name>
    <dbReference type="NCBI Taxonomy" id="588067"/>
    <lineage>
        <taxon>Bacteria</taxon>
        <taxon>Bacillati</taxon>
        <taxon>Actinomycetota</taxon>
        <taxon>Actinomycetes</taxon>
        <taxon>Pseudonocardiales</taxon>
        <taxon>Pseudonocardiaceae</taxon>
        <taxon>Prauserella</taxon>
    </lineage>
</organism>
<dbReference type="Proteomes" id="UP000249915">
    <property type="component" value="Unassembled WGS sequence"/>
</dbReference>
<keyword evidence="5" id="KW-0862">Zinc</keyword>
<dbReference type="PANTHER" id="PTHR42978">
    <property type="entry name" value="QUORUM-QUENCHING LACTONASE YTNP-RELATED-RELATED"/>
    <property type="match status" value="1"/>
</dbReference>
<dbReference type="OrthoDB" id="3865988at2"/>
<dbReference type="InterPro" id="IPR036866">
    <property type="entry name" value="RibonucZ/Hydroxyglut_hydro"/>
</dbReference>
<dbReference type="SMART" id="SM00849">
    <property type="entry name" value="Lactamase_B"/>
    <property type="match status" value="1"/>
</dbReference>
<evidence type="ECO:0000256" key="1">
    <source>
        <dbReference type="ARBA" id="ARBA00001947"/>
    </source>
</evidence>
<evidence type="ECO:0000256" key="4">
    <source>
        <dbReference type="ARBA" id="ARBA00022801"/>
    </source>
</evidence>
<gene>
    <name evidence="6" type="ORF">BAY60_34370</name>
</gene>
<dbReference type="GO" id="GO:0016787">
    <property type="term" value="F:hydrolase activity"/>
    <property type="evidence" value="ECO:0007669"/>
    <property type="project" value="UniProtKB-KW"/>
</dbReference>
<dbReference type="PANTHER" id="PTHR42978:SF2">
    <property type="entry name" value="102 KBASES UNSTABLE REGION: FROM 1 TO 119443"/>
    <property type="match status" value="1"/>
</dbReference>
<reference evidence="6 7" key="1">
    <citation type="submission" date="2016-07" db="EMBL/GenBank/DDBJ databases">
        <title>Draft genome sequence of Prauserella muralis DSM 45305, isolated from a mould-covered wall in an indoor environment.</title>
        <authorList>
            <person name="Ruckert C."/>
            <person name="Albersmeier A."/>
            <person name="Jiang C.-L."/>
            <person name="Jiang Y."/>
            <person name="Kalinowski J."/>
            <person name="Schneider O."/>
            <person name="Winkler A."/>
            <person name="Zotchev S.B."/>
        </authorList>
    </citation>
    <scope>NUCLEOTIDE SEQUENCE [LARGE SCALE GENOMIC DNA]</scope>
    <source>
        <strain evidence="6 7">DSM 45305</strain>
    </source>
</reference>
<comment type="cofactor">
    <cofactor evidence="1">
        <name>Zn(2+)</name>
        <dbReference type="ChEBI" id="CHEBI:29105"/>
    </cofactor>
</comment>
<dbReference type="EMBL" id="MASW01000014">
    <property type="protein sequence ID" value="PXY17379.1"/>
    <property type="molecule type" value="Genomic_DNA"/>
</dbReference>
<comment type="caution">
    <text evidence="6">The sequence shown here is derived from an EMBL/GenBank/DDBJ whole genome shotgun (WGS) entry which is preliminary data.</text>
</comment>
<dbReference type="CDD" id="cd07729">
    <property type="entry name" value="AHL_lactonase_MBL-fold"/>
    <property type="match status" value="1"/>
</dbReference>
<keyword evidence="4 6" id="KW-0378">Hydrolase</keyword>
<protein>
    <submittedName>
        <fullName evidence="6">MBL fold metallo-hydrolase</fullName>
    </submittedName>
</protein>
<dbReference type="InterPro" id="IPR001279">
    <property type="entry name" value="Metallo-B-lactamas"/>
</dbReference>
<dbReference type="SUPFAM" id="SSF56281">
    <property type="entry name" value="Metallo-hydrolase/oxidoreductase"/>
    <property type="match status" value="1"/>
</dbReference>
<sequence>MNTGTANRMWALPGAEFTLDTGIMIVNGQGQVTIPVPSFLIEHDRGLVLFDTGIAFEAAEDPHAVYGDLADVVGLAYGPEDRVDRKLEALGYKPSAIDHVIVSHAHFDHAGGIRLFPDAQLYIGEGDLPYSYWPLPAAKPFFRTADFDTTRDWKWNQLSTDHDLFGDGSIVIHRMPGHTPGNTSVLVRLPNQTFLLTGDTVHLRQALTEDLPMPSDYNTLQAVRSIRRLKQLARAHDATVWISHDPEDWATLKHAPACYD</sequence>
<evidence type="ECO:0000313" key="6">
    <source>
        <dbReference type="EMBL" id="PXY17379.1"/>
    </source>
</evidence>
<dbReference type="RefSeq" id="WP_112285693.1">
    <property type="nucleotide sequence ID" value="NZ_MASW01000014.1"/>
</dbReference>
<keyword evidence="3" id="KW-0479">Metal-binding</keyword>
<name>A0A2V4AGN4_9PSEU</name>
<dbReference type="Gene3D" id="3.60.15.10">
    <property type="entry name" value="Ribonuclease Z/Hydroxyacylglutathione hydrolase-like"/>
    <property type="match status" value="1"/>
</dbReference>
<accession>A0A2V4AGN4</accession>